<protein>
    <submittedName>
        <fullName evidence="1">Uncharacterized protein</fullName>
    </submittedName>
</protein>
<accession>A0A6C0LXW7</accession>
<name>A0A6C0LXW7_9ZZZZ</name>
<dbReference type="EMBL" id="MN740581">
    <property type="protein sequence ID" value="QHU34858.1"/>
    <property type="molecule type" value="Genomic_DNA"/>
</dbReference>
<evidence type="ECO:0000313" key="1">
    <source>
        <dbReference type="EMBL" id="QHU34858.1"/>
    </source>
</evidence>
<sequence>MDLDIINEINNGNLLYYENLKTYVYHLCANKLYIDQYNMNENSKLFKNEKTYYWIFDAPGENALGHWIYESFIFVHILIGLNKKIKNIKILTRNNCKYVKTILNFFNIENEIVNEISNYNNVCFFPKVYSLNTTPTQIECDEYYNKHLNLYIQYIQSNLQIVKKIKSLFLPRNDTDNHNENDRIINNTDNIKKIVIQNGGMVLDTYRFNNINYQFTIVNNADIIILDYGSSLYFNCIFLKNKKIYVLDDKNLYTEQMAYESLRLLYKIIADNNDVKMITTHNLSLIEDITK</sequence>
<reference evidence="1" key="1">
    <citation type="journal article" date="2020" name="Nature">
        <title>Giant virus diversity and host interactions through global metagenomics.</title>
        <authorList>
            <person name="Schulz F."/>
            <person name="Roux S."/>
            <person name="Paez-Espino D."/>
            <person name="Jungbluth S."/>
            <person name="Walsh D.A."/>
            <person name="Denef V.J."/>
            <person name="McMahon K.D."/>
            <person name="Konstantinidis K.T."/>
            <person name="Eloe-Fadrosh E.A."/>
            <person name="Kyrpides N.C."/>
            <person name="Woyke T."/>
        </authorList>
    </citation>
    <scope>NUCLEOTIDE SEQUENCE</scope>
    <source>
        <strain evidence="1">GVMAG-S-1017244-22</strain>
    </source>
</reference>
<organism evidence="1">
    <name type="scientific">viral metagenome</name>
    <dbReference type="NCBI Taxonomy" id="1070528"/>
    <lineage>
        <taxon>unclassified sequences</taxon>
        <taxon>metagenomes</taxon>
        <taxon>organismal metagenomes</taxon>
    </lineage>
</organism>
<dbReference type="AlphaFoldDB" id="A0A6C0LXW7"/>
<proteinExistence type="predicted"/>